<evidence type="ECO:0000313" key="2">
    <source>
        <dbReference type="EMBL" id="KAA9135831.1"/>
    </source>
</evidence>
<sequence>MDLDLRTASLMTALVANVAGAVFIIDTLLRREDGPSRYWSVSFLSGMATTVAYTMWATDVGGAFSIALANALFVNTTGFLWLGSRVFNQRPVGLATGAVVLTDLVVAGAVLVEGPDGGDWAGWLAMGISLVVLAVLAAVETVRRPMGRMTTSWLLAGVFAVQAVFYLARVIAFLLFGPGSDTFHTYFGSGTANIVTVVLVIVGVVVISMLRASRTDLRRYTWMSHVGVTTDGIMLSSTFASALQDVIERASWREELVAVISVRVEDIARIRSAFGADMSGDVTHAWRQGVRRFAPSTGLVGEDGDHGLLVVARAATAAEARRQAGVIYRGLFESFGEVTSAVIPAIGVGVALTETVGYDLDALLRGARGASRRAIASVEASVLFGGADDVLPDLR</sequence>
<feature type="transmembrane region" description="Helical" evidence="1">
    <location>
        <begin position="62"/>
        <end position="82"/>
    </location>
</feature>
<evidence type="ECO:0000313" key="3">
    <source>
        <dbReference type="Proteomes" id="UP000326838"/>
    </source>
</evidence>
<keyword evidence="1" id="KW-0812">Transmembrane</keyword>
<feature type="transmembrane region" description="Helical" evidence="1">
    <location>
        <begin position="151"/>
        <end position="175"/>
    </location>
</feature>
<comment type="caution">
    <text evidence="2">The sequence shown here is derived from an EMBL/GenBank/DDBJ whole genome shotgun (WGS) entry which is preliminary data.</text>
</comment>
<gene>
    <name evidence="2" type="ORF">F6B40_01190</name>
</gene>
<protein>
    <submittedName>
        <fullName evidence="2">Diguanylate cyclase</fullName>
    </submittedName>
</protein>
<organism evidence="2 3">
    <name type="scientific">Microbacterium caowuchunii</name>
    <dbReference type="NCBI Taxonomy" id="2614638"/>
    <lineage>
        <taxon>Bacteria</taxon>
        <taxon>Bacillati</taxon>
        <taxon>Actinomycetota</taxon>
        <taxon>Actinomycetes</taxon>
        <taxon>Micrococcales</taxon>
        <taxon>Microbacteriaceae</taxon>
        <taxon>Microbacterium</taxon>
    </lineage>
</organism>
<feature type="transmembrane region" description="Helical" evidence="1">
    <location>
        <begin position="94"/>
        <end position="114"/>
    </location>
</feature>
<proteinExistence type="predicted"/>
<dbReference type="Proteomes" id="UP000326838">
    <property type="component" value="Unassembled WGS sequence"/>
</dbReference>
<name>A0A5N0TMY1_9MICO</name>
<dbReference type="RefSeq" id="WP_150891685.1">
    <property type="nucleotide sequence ID" value="NZ_VYUY01000003.1"/>
</dbReference>
<feature type="transmembrane region" description="Helical" evidence="1">
    <location>
        <begin position="187"/>
        <end position="210"/>
    </location>
</feature>
<accession>A0A5N0TMY1</accession>
<dbReference type="EMBL" id="VYUY01000003">
    <property type="protein sequence ID" value="KAA9135831.1"/>
    <property type="molecule type" value="Genomic_DNA"/>
</dbReference>
<feature type="transmembrane region" description="Helical" evidence="1">
    <location>
        <begin position="6"/>
        <end position="25"/>
    </location>
</feature>
<keyword evidence="3" id="KW-1185">Reference proteome</keyword>
<evidence type="ECO:0000256" key="1">
    <source>
        <dbReference type="SAM" id="Phobius"/>
    </source>
</evidence>
<keyword evidence="1" id="KW-1133">Transmembrane helix</keyword>
<reference evidence="3" key="1">
    <citation type="submission" date="2019-09" db="EMBL/GenBank/DDBJ databases">
        <title>Mumia zhuanghuii sp. nov. isolated from the intestinal contents of plateau pika (Ochotona curzoniae) in the Qinghai-Tibet plateau of China.</title>
        <authorList>
            <person name="Tian Z."/>
        </authorList>
    </citation>
    <scope>NUCLEOTIDE SEQUENCE [LARGE SCALE GENOMIC DNA]</scope>
    <source>
        <strain evidence="3">L-033</strain>
    </source>
</reference>
<feature type="transmembrane region" description="Helical" evidence="1">
    <location>
        <begin position="120"/>
        <end position="139"/>
    </location>
</feature>
<feature type="transmembrane region" description="Helical" evidence="1">
    <location>
        <begin position="37"/>
        <end position="56"/>
    </location>
</feature>
<dbReference type="InterPro" id="IPR043128">
    <property type="entry name" value="Rev_trsase/Diguanyl_cyclase"/>
</dbReference>
<dbReference type="Gene3D" id="3.30.70.270">
    <property type="match status" value="1"/>
</dbReference>
<dbReference type="AlphaFoldDB" id="A0A5N0TMY1"/>
<keyword evidence="1" id="KW-0472">Membrane</keyword>